<name>A0AAX3K7A5_9FIRM</name>
<accession>A0AAX3K7A5</accession>
<proteinExistence type="predicted"/>
<evidence type="ECO:0000313" key="3">
    <source>
        <dbReference type="Proteomes" id="UP001210690"/>
    </source>
</evidence>
<dbReference type="EMBL" id="CP101412">
    <property type="protein sequence ID" value="WBB31065.1"/>
    <property type="molecule type" value="Genomic_DNA"/>
</dbReference>
<reference evidence="2" key="1">
    <citation type="submission" date="2022-07" db="EMBL/GenBank/DDBJ databases">
        <title>Parvimonas micra travels from the subgingival sulcus of the human oral cavity to the colorectal adenocarcinoma.</title>
        <authorList>
            <person name="Conde-Perez K."/>
            <person name="Buetas E."/>
            <person name="Aja-Macaya P."/>
            <person name="Martin-De Arribas E."/>
            <person name="Iglesias-Corras I."/>
            <person name="Trigo-Tasende N."/>
            <person name="Nasser-Ali M."/>
            <person name="Estevez L.S."/>
            <person name="Rumbo-Feal S."/>
            <person name="Otero-Alen B."/>
            <person name="Noguera J.F."/>
            <person name="Concha A."/>
            <person name="Pardinas-Lopez S."/>
            <person name="Carda-Dieguez M."/>
            <person name="Gomez-Randulfe I."/>
            <person name="Martinez-Lago N."/>
            <person name="Ladra S."/>
            <person name="Aparicio L.A."/>
            <person name="Bou G."/>
            <person name="Mira A."/>
            <person name="Vallejo J.A."/>
            <person name="Poza M."/>
        </authorList>
    </citation>
    <scope>NUCLEOTIDE SEQUENCE</scope>
    <source>
        <strain evidence="2">PM102KC-G-1</strain>
    </source>
</reference>
<dbReference type="Proteomes" id="UP001210690">
    <property type="component" value="Chromosome"/>
</dbReference>
<organism evidence="2 3">
    <name type="scientific">Parvimonas micra</name>
    <dbReference type="NCBI Taxonomy" id="33033"/>
    <lineage>
        <taxon>Bacteria</taxon>
        <taxon>Bacillati</taxon>
        <taxon>Bacillota</taxon>
        <taxon>Tissierellia</taxon>
        <taxon>Tissierellales</taxon>
        <taxon>Peptoniphilaceae</taxon>
        <taxon>Parvimonas</taxon>
    </lineage>
</organism>
<dbReference type="Gene3D" id="3.40.50.360">
    <property type="match status" value="1"/>
</dbReference>
<dbReference type="Pfam" id="PF12724">
    <property type="entry name" value="Flavodoxin_5"/>
    <property type="match status" value="1"/>
</dbReference>
<feature type="domain" description="Flavodoxin-like" evidence="1">
    <location>
        <begin position="32"/>
        <end position="99"/>
    </location>
</feature>
<sequence length="99" mass="11454">MSSAMEYKSHQNFDFSLDYNILDERESFSPKVKVIYFSPTGTTKKIIKNVIKGIESKQVEYVDLTKDNRISKKEKIDTTKDDLIILGAPVYGGFLYKEY</sequence>
<evidence type="ECO:0000313" key="2">
    <source>
        <dbReference type="EMBL" id="WBB31065.1"/>
    </source>
</evidence>
<dbReference type="PROSITE" id="PS50902">
    <property type="entry name" value="FLAVODOXIN_LIKE"/>
    <property type="match status" value="1"/>
</dbReference>
<dbReference type="GO" id="GO:0010181">
    <property type="term" value="F:FMN binding"/>
    <property type="evidence" value="ECO:0007669"/>
    <property type="project" value="InterPro"/>
</dbReference>
<dbReference type="GO" id="GO:0016651">
    <property type="term" value="F:oxidoreductase activity, acting on NAD(P)H"/>
    <property type="evidence" value="ECO:0007669"/>
    <property type="project" value="UniProtKB-ARBA"/>
</dbReference>
<gene>
    <name evidence="2" type="ORF">NM222_00895</name>
</gene>
<dbReference type="InterPro" id="IPR026816">
    <property type="entry name" value="Flavodoxin_dom"/>
</dbReference>
<dbReference type="SUPFAM" id="SSF52218">
    <property type="entry name" value="Flavoproteins"/>
    <property type="match status" value="1"/>
</dbReference>
<dbReference type="RefSeq" id="WP_269755325.1">
    <property type="nucleotide sequence ID" value="NZ_CP101412.1"/>
</dbReference>
<evidence type="ECO:0000259" key="1">
    <source>
        <dbReference type="PROSITE" id="PS50902"/>
    </source>
</evidence>
<dbReference type="AlphaFoldDB" id="A0AAX3K7A5"/>
<dbReference type="InterPro" id="IPR008254">
    <property type="entry name" value="Flavodoxin/NO_synth"/>
</dbReference>
<dbReference type="InterPro" id="IPR029039">
    <property type="entry name" value="Flavoprotein-like_sf"/>
</dbReference>
<protein>
    <submittedName>
        <fullName evidence="2">Flavodoxin domain-containing protein</fullName>
    </submittedName>
</protein>